<feature type="compositionally biased region" description="Low complexity" evidence="1">
    <location>
        <begin position="29"/>
        <end position="51"/>
    </location>
</feature>
<dbReference type="Gene3D" id="2.60.120.260">
    <property type="entry name" value="Galactose-binding domain-like"/>
    <property type="match status" value="1"/>
</dbReference>
<feature type="chain" id="PRO_5040397751" description="CBM-cenC domain-containing protein" evidence="2">
    <location>
        <begin position="21"/>
        <end position="238"/>
    </location>
</feature>
<comment type="caution">
    <text evidence="3">The sequence shown here is derived from an EMBL/GenBank/DDBJ whole genome shotgun (WGS) entry which is preliminary data.</text>
</comment>
<dbReference type="EMBL" id="JAGMUV010000001">
    <property type="protein sequence ID" value="KAH7177080.1"/>
    <property type="molecule type" value="Genomic_DNA"/>
</dbReference>
<gene>
    <name evidence="3" type="ORF">EDB81DRAFT_773959</name>
</gene>
<evidence type="ECO:0000313" key="4">
    <source>
        <dbReference type="Proteomes" id="UP000738349"/>
    </source>
</evidence>
<dbReference type="AlphaFoldDB" id="A0A9P9FUU8"/>
<protein>
    <recommendedName>
        <fullName evidence="5">CBM-cenC domain-containing protein</fullName>
    </recommendedName>
</protein>
<dbReference type="OrthoDB" id="5150344at2759"/>
<keyword evidence="2" id="KW-0732">Signal</keyword>
<keyword evidence="4" id="KW-1185">Reference proteome</keyword>
<sequence length="238" mass="25952">MRWISLFTIFGVALLPAVNARPLCRPDYSTSLTTPTTTPTSTPDASSTTPAPQTPTPDVSTTPEPQTPTPTPVTPTPPEPTLENLILNGDFEEDDTSVWGLRSVEIKEDAQKAQSPSHYVEYVLNNENASGGNQLNQTINGLDTGRLYRLTFSGAVFGTPMLGAATCSFEALQENVVVETWPIDTRVLNQYTSYQTEFLAFDEDITITLRLRCTSENQVTINLGVDDIILNDIGPGRV</sequence>
<dbReference type="Proteomes" id="UP000738349">
    <property type="component" value="Unassembled WGS sequence"/>
</dbReference>
<evidence type="ECO:0000313" key="3">
    <source>
        <dbReference type="EMBL" id="KAH7177080.1"/>
    </source>
</evidence>
<evidence type="ECO:0000256" key="1">
    <source>
        <dbReference type="SAM" id="MobiDB-lite"/>
    </source>
</evidence>
<evidence type="ECO:0008006" key="5">
    <source>
        <dbReference type="Google" id="ProtNLM"/>
    </source>
</evidence>
<evidence type="ECO:0000256" key="2">
    <source>
        <dbReference type="SAM" id="SignalP"/>
    </source>
</evidence>
<reference evidence="3" key="1">
    <citation type="journal article" date="2021" name="Nat. Commun.">
        <title>Genetic determinants of endophytism in the Arabidopsis root mycobiome.</title>
        <authorList>
            <person name="Mesny F."/>
            <person name="Miyauchi S."/>
            <person name="Thiergart T."/>
            <person name="Pickel B."/>
            <person name="Atanasova L."/>
            <person name="Karlsson M."/>
            <person name="Huettel B."/>
            <person name="Barry K.W."/>
            <person name="Haridas S."/>
            <person name="Chen C."/>
            <person name="Bauer D."/>
            <person name="Andreopoulos W."/>
            <person name="Pangilinan J."/>
            <person name="LaButti K."/>
            <person name="Riley R."/>
            <person name="Lipzen A."/>
            <person name="Clum A."/>
            <person name="Drula E."/>
            <person name="Henrissat B."/>
            <person name="Kohler A."/>
            <person name="Grigoriev I.V."/>
            <person name="Martin F.M."/>
            <person name="Hacquard S."/>
        </authorList>
    </citation>
    <scope>NUCLEOTIDE SEQUENCE</scope>
    <source>
        <strain evidence="3">MPI-CAGE-AT-0147</strain>
    </source>
</reference>
<name>A0A9P9FUU8_9HYPO</name>
<organism evidence="3 4">
    <name type="scientific">Dactylonectria macrodidyma</name>
    <dbReference type="NCBI Taxonomy" id="307937"/>
    <lineage>
        <taxon>Eukaryota</taxon>
        <taxon>Fungi</taxon>
        <taxon>Dikarya</taxon>
        <taxon>Ascomycota</taxon>
        <taxon>Pezizomycotina</taxon>
        <taxon>Sordariomycetes</taxon>
        <taxon>Hypocreomycetidae</taxon>
        <taxon>Hypocreales</taxon>
        <taxon>Nectriaceae</taxon>
        <taxon>Dactylonectria</taxon>
    </lineage>
</organism>
<feature type="region of interest" description="Disordered" evidence="1">
    <location>
        <begin position="28"/>
        <end position="84"/>
    </location>
</feature>
<proteinExistence type="predicted"/>
<feature type="signal peptide" evidence="2">
    <location>
        <begin position="1"/>
        <end position="20"/>
    </location>
</feature>
<feature type="compositionally biased region" description="Pro residues" evidence="1">
    <location>
        <begin position="65"/>
        <end position="80"/>
    </location>
</feature>
<accession>A0A9P9FUU8</accession>